<evidence type="ECO:0000313" key="10">
    <source>
        <dbReference type="Proteomes" id="UP001628193"/>
    </source>
</evidence>
<evidence type="ECO:0000256" key="5">
    <source>
        <dbReference type="ARBA" id="ARBA00022840"/>
    </source>
</evidence>
<dbReference type="Pfam" id="PF13537">
    <property type="entry name" value="GATase_7"/>
    <property type="match status" value="1"/>
</dbReference>
<evidence type="ECO:0000256" key="7">
    <source>
        <dbReference type="ARBA" id="ARBA00048741"/>
    </source>
</evidence>
<name>A0ABQ0CBT1_9PROT</name>
<evidence type="ECO:0000259" key="8">
    <source>
        <dbReference type="PROSITE" id="PS51278"/>
    </source>
</evidence>
<dbReference type="PIRSF" id="PIRSF001589">
    <property type="entry name" value="Asn_synthetase_glu-h"/>
    <property type="match status" value="1"/>
</dbReference>
<dbReference type="Proteomes" id="UP001628193">
    <property type="component" value="Unassembled WGS sequence"/>
</dbReference>
<dbReference type="InterPro" id="IPR033738">
    <property type="entry name" value="AsnB_N"/>
</dbReference>
<dbReference type="CDD" id="cd01991">
    <property type="entry name" value="Asn_synthase_B_C"/>
    <property type="match status" value="1"/>
</dbReference>
<dbReference type="Gene3D" id="3.40.50.620">
    <property type="entry name" value="HUPs"/>
    <property type="match status" value="1"/>
</dbReference>
<dbReference type="InterPro" id="IPR017932">
    <property type="entry name" value="GATase_2_dom"/>
</dbReference>
<keyword evidence="6" id="KW-0315">Glutamine amidotransferase</keyword>
<feature type="domain" description="Glutamine amidotransferase type-2" evidence="8">
    <location>
        <begin position="1"/>
        <end position="153"/>
    </location>
</feature>
<dbReference type="PROSITE" id="PS51278">
    <property type="entry name" value="GATASE_TYPE_2"/>
    <property type="match status" value="1"/>
</dbReference>
<accession>A0ABQ0CBT1</accession>
<dbReference type="Gene3D" id="3.60.20.10">
    <property type="entry name" value="Glutamine Phosphoribosylpyrophosphate, subunit 1, domain 1"/>
    <property type="match status" value="1"/>
</dbReference>
<comment type="pathway">
    <text evidence="1">Amino-acid biosynthesis; L-asparagine biosynthesis; L-asparagine from L-aspartate (L-Gln route): step 1/1.</text>
</comment>
<comment type="similarity">
    <text evidence="2">Belongs to the asparagine synthetase family.</text>
</comment>
<keyword evidence="9" id="KW-0436">Ligase</keyword>
<keyword evidence="10" id="KW-1185">Reference proteome</keyword>
<dbReference type="GO" id="GO:0004066">
    <property type="term" value="F:asparagine synthase (glutamine-hydrolyzing) activity"/>
    <property type="evidence" value="ECO:0007669"/>
    <property type="project" value="UniProtKB-EC"/>
</dbReference>
<dbReference type="EC" id="6.3.5.4" evidence="3"/>
<proteinExistence type="inferred from homology"/>
<dbReference type="InterPro" id="IPR006426">
    <property type="entry name" value="Asn_synth_AEB"/>
</dbReference>
<dbReference type="Pfam" id="PF00733">
    <property type="entry name" value="Asn_synthase"/>
    <property type="match status" value="1"/>
</dbReference>
<dbReference type="PANTHER" id="PTHR43284:SF1">
    <property type="entry name" value="ASPARAGINE SYNTHETASE"/>
    <property type="match status" value="1"/>
</dbReference>
<reference evidence="9 10" key="1">
    <citation type="submission" date="2024-05" db="EMBL/GenBank/DDBJ databases">
        <authorList>
            <consortium name="Candidatus Magnetaquicoccaceae bacterium FCR-1 genome sequencing consortium"/>
            <person name="Shimoshige H."/>
            <person name="Shimamura S."/>
            <person name="Taoka A."/>
            <person name="Kobayashi H."/>
            <person name="Maekawa T."/>
        </authorList>
    </citation>
    <scope>NUCLEOTIDE SEQUENCE [LARGE SCALE GENOMIC DNA]</scope>
    <source>
        <strain evidence="9 10">FCR-1</strain>
    </source>
</reference>
<sequence>MHSQSGRYIMTYNGEIYNHTDLRDKLSSRTAITWRGHSDTETLLMGFEQWGILETIKKTIGMFAAAVWDRQDHTLTLFRDRLGEKPLYYGWQGNAFLFASELKAIRTHPAFANKIERRAVELFLKYQCIPTPWSIYQGIFKLRPGTLLTVSADLQEPRILPYWHPLDIMRTGQRDPFPGHDIQAIDALETLLKDAVHRQMLSDVPLGAFLSGGIDSSTVVALMQCQSVRPVKTFTISFAEQQFDEAYHARQVASHLGTEHTELLVTPEHALAVIPELGNHYDEPFADSSQIPTLLLSKLTRSHVTVALSGDAGDELFGGYTRYAQAHTWWNRIKHLPLPLRRGLSQSIQSISPATWDKATHPIFHLLPTRWHLQNAGDKFHKGAVLLECRNHHELYHALISQWHHSRHLLKEVLEPELRAELPAPLQELDAWHHMMAMDMLHYLPDDILVKVDRAAMGVSLETRVPFLDHRVVEFAWRLPLALKWRHGQGKWILRKVLERHLPVSLIDRPKMGFGIPLQLWLQGPLRDWAEGLLNERELDLEGYFDAKAIRQKWNEHCHGDRNWSYSLWSILMFQSWLKNSRSVMDQT</sequence>
<evidence type="ECO:0000256" key="3">
    <source>
        <dbReference type="ARBA" id="ARBA00012737"/>
    </source>
</evidence>
<dbReference type="InterPro" id="IPR014729">
    <property type="entry name" value="Rossmann-like_a/b/a_fold"/>
</dbReference>
<dbReference type="CDD" id="cd00712">
    <property type="entry name" value="AsnB"/>
    <property type="match status" value="1"/>
</dbReference>
<comment type="catalytic activity">
    <reaction evidence="7">
        <text>L-aspartate + L-glutamine + ATP + H2O = L-asparagine + L-glutamate + AMP + diphosphate + H(+)</text>
        <dbReference type="Rhea" id="RHEA:12228"/>
        <dbReference type="ChEBI" id="CHEBI:15377"/>
        <dbReference type="ChEBI" id="CHEBI:15378"/>
        <dbReference type="ChEBI" id="CHEBI:29985"/>
        <dbReference type="ChEBI" id="CHEBI:29991"/>
        <dbReference type="ChEBI" id="CHEBI:30616"/>
        <dbReference type="ChEBI" id="CHEBI:33019"/>
        <dbReference type="ChEBI" id="CHEBI:58048"/>
        <dbReference type="ChEBI" id="CHEBI:58359"/>
        <dbReference type="ChEBI" id="CHEBI:456215"/>
        <dbReference type="EC" id="6.3.5.4"/>
    </reaction>
</comment>
<keyword evidence="4" id="KW-0547">Nucleotide-binding</keyword>
<evidence type="ECO:0000256" key="2">
    <source>
        <dbReference type="ARBA" id="ARBA00005752"/>
    </source>
</evidence>
<dbReference type="InterPro" id="IPR029055">
    <property type="entry name" value="Ntn_hydrolases_N"/>
</dbReference>
<reference evidence="9 10" key="2">
    <citation type="submission" date="2024-09" db="EMBL/GenBank/DDBJ databases">
        <title>Draft genome sequence of Candidatus Magnetaquicoccaceae bacterium FCR-1.</title>
        <authorList>
            <person name="Shimoshige H."/>
            <person name="Shimamura S."/>
            <person name="Taoka A."/>
            <person name="Kobayashi H."/>
            <person name="Maekawa T."/>
        </authorList>
    </citation>
    <scope>NUCLEOTIDE SEQUENCE [LARGE SCALE GENOMIC DNA]</scope>
    <source>
        <strain evidence="9 10">FCR-1</strain>
    </source>
</reference>
<keyword evidence="5" id="KW-0067">ATP-binding</keyword>
<evidence type="ECO:0000256" key="1">
    <source>
        <dbReference type="ARBA" id="ARBA00005187"/>
    </source>
</evidence>
<comment type="caution">
    <text evidence="9">The sequence shown here is derived from an EMBL/GenBank/DDBJ whole genome shotgun (WGS) entry which is preliminary data.</text>
</comment>
<gene>
    <name evidence="9" type="primary">asnB_4</name>
    <name evidence="9" type="ORF">SIID45300_02700</name>
</gene>
<dbReference type="SUPFAM" id="SSF52402">
    <property type="entry name" value="Adenine nucleotide alpha hydrolases-like"/>
    <property type="match status" value="1"/>
</dbReference>
<dbReference type="NCBIfam" id="TIGR01536">
    <property type="entry name" value="asn_synth_AEB"/>
    <property type="match status" value="1"/>
</dbReference>
<protein>
    <recommendedName>
        <fullName evidence="3">asparagine synthase (glutamine-hydrolyzing)</fullName>
        <ecNumber evidence="3">6.3.5.4</ecNumber>
    </recommendedName>
</protein>
<dbReference type="EMBL" id="BAAFGK010000004">
    <property type="protein sequence ID" value="GAB0058351.1"/>
    <property type="molecule type" value="Genomic_DNA"/>
</dbReference>
<organism evidence="9 10">
    <name type="scientific">Candidatus Magnetaquiglobus chichijimensis</name>
    <dbReference type="NCBI Taxonomy" id="3141448"/>
    <lineage>
        <taxon>Bacteria</taxon>
        <taxon>Pseudomonadati</taxon>
        <taxon>Pseudomonadota</taxon>
        <taxon>Magnetococcia</taxon>
        <taxon>Magnetococcales</taxon>
        <taxon>Candidatus Magnetaquicoccaceae</taxon>
        <taxon>Candidatus Magnetaquiglobus</taxon>
    </lineage>
</organism>
<evidence type="ECO:0000256" key="6">
    <source>
        <dbReference type="ARBA" id="ARBA00022962"/>
    </source>
</evidence>
<dbReference type="InterPro" id="IPR001962">
    <property type="entry name" value="Asn_synthase"/>
</dbReference>
<dbReference type="PANTHER" id="PTHR43284">
    <property type="entry name" value="ASPARAGINE SYNTHETASE (GLUTAMINE-HYDROLYZING)"/>
    <property type="match status" value="1"/>
</dbReference>
<evidence type="ECO:0000256" key="4">
    <source>
        <dbReference type="ARBA" id="ARBA00022741"/>
    </source>
</evidence>
<evidence type="ECO:0000313" key="9">
    <source>
        <dbReference type="EMBL" id="GAB0058351.1"/>
    </source>
</evidence>
<dbReference type="SUPFAM" id="SSF56235">
    <property type="entry name" value="N-terminal nucleophile aminohydrolases (Ntn hydrolases)"/>
    <property type="match status" value="1"/>
</dbReference>
<dbReference type="InterPro" id="IPR051786">
    <property type="entry name" value="ASN_synthetase/amidase"/>
</dbReference>